<protein>
    <submittedName>
        <fullName evidence="2">Uncharacterized protein</fullName>
    </submittedName>
</protein>
<name>A0A6A4CEQ2_9STRA</name>
<dbReference type="EMBL" id="QXGE01001707">
    <property type="protein sequence ID" value="KAE9289234.1"/>
    <property type="molecule type" value="Genomic_DNA"/>
</dbReference>
<reference evidence="2 3" key="1">
    <citation type="submission" date="2018-08" db="EMBL/GenBank/DDBJ databases">
        <title>Genomic investigation of the strawberry pathogen Phytophthora fragariae indicates pathogenicity is determined by transcriptional variation in three key races.</title>
        <authorList>
            <person name="Adams T.M."/>
            <person name="Armitage A.D."/>
            <person name="Sobczyk M.K."/>
            <person name="Bates H.J."/>
            <person name="Dunwell J.M."/>
            <person name="Nellist C.F."/>
            <person name="Harrison R.J."/>
        </authorList>
    </citation>
    <scope>NUCLEOTIDE SEQUENCE [LARGE SCALE GENOMIC DNA]</scope>
    <source>
        <strain evidence="2 3">A4</strain>
    </source>
</reference>
<feature type="compositionally biased region" description="Basic and acidic residues" evidence="1">
    <location>
        <begin position="1"/>
        <end position="10"/>
    </location>
</feature>
<evidence type="ECO:0000313" key="3">
    <source>
        <dbReference type="Proteomes" id="UP000437068"/>
    </source>
</evidence>
<sequence length="27" mass="2972">VFKDNIKTGEIESVNKPGLREQAQPSS</sequence>
<comment type="caution">
    <text evidence="2">The sequence shown here is derived from an EMBL/GenBank/DDBJ whole genome shotgun (WGS) entry which is preliminary data.</text>
</comment>
<evidence type="ECO:0000313" key="2">
    <source>
        <dbReference type="EMBL" id="KAE9289234.1"/>
    </source>
</evidence>
<dbReference type="AlphaFoldDB" id="A0A6A4CEQ2"/>
<gene>
    <name evidence="2" type="ORF">PF001_g20139</name>
</gene>
<feature type="region of interest" description="Disordered" evidence="1">
    <location>
        <begin position="1"/>
        <end position="27"/>
    </location>
</feature>
<dbReference type="Proteomes" id="UP000437068">
    <property type="component" value="Unassembled WGS sequence"/>
</dbReference>
<accession>A0A6A4CEQ2</accession>
<feature type="non-terminal residue" evidence="2">
    <location>
        <position position="1"/>
    </location>
</feature>
<proteinExistence type="predicted"/>
<organism evidence="2 3">
    <name type="scientific">Phytophthora fragariae</name>
    <dbReference type="NCBI Taxonomy" id="53985"/>
    <lineage>
        <taxon>Eukaryota</taxon>
        <taxon>Sar</taxon>
        <taxon>Stramenopiles</taxon>
        <taxon>Oomycota</taxon>
        <taxon>Peronosporomycetes</taxon>
        <taxon>Peronosporales</taxon>
        <taxon>Peronosporaceae</taxon>
        <taxon>Phytophthora</taxon>
    </lineage>
</organism>
<evidence type="ECO:0000256" key="1">
    <source>
        <dbReference type="SAM" id="MobiDB-lite"/>
    </source>
</evidence>